<dbReference type="InterPro" id="IPR039164">
    <property type="entry name" value="UBR1-like"/>
</dbReference>
<feature type="domain" description="E3 ubiquitin-protein ligase UBR-like C-terminal" evidence="2">
    <location>
        <begin position="37"/>
        <end position="188"/>
    </location>
</feature>
<dbReference type="PANTHER" id="PTHR21497:SF39">
    <property type="entry name" value="E3 UBIQUITIN-PROTEIN LIGASE UBR3"/>
    <property type="match status" value="1"/>
</dbReference>
<dbReference type="Pfam" id="PF18995">
    <property type="entry name" value="PRT6_C"/>
    <property type="match status" value="1"/>
</dbReference>
<keyword evidence="1" id="KW-0479">Metal-binding</keyword>
<dbReference type="InterPro" id="IPR044046">
    <property type="entry name" value="E3_ligase_UBR-like_C"/>
</dbReference>
<organism evidence="3 4">
    <name type="scientific">Gnathostoma spinigerum</name>
    <dbReference type="NCBI Taxonomy" id="75299"/>
    <lineage>
        <taxon>Eukaryota</taxon>
        <taxon>Metazoa</taxon>
        <taxon>Ecdysozoa</taxon>
        <taxon>Nematoda</taxon>
        <taxon>Chromadorea</taxon>
        <taxon>Rhabditida</taxon>
        <taxon>Spirurina</taxon>
        <taxon>Gnathostomatomorpha</taxon>
        <taxon>Gnathostomatoidea</taxon>
        <taxon>Gnathostomatidae</taxon>
        <taxon>Gnathostoma</taxon>
    </lineage>
</organism>
<dbReference type="AlphaFoldDB" id="A0ABD6EIC5"/>
<keyword evidence="1" id="KW-0833">Ubl conjugation pathway</keyword>
<accession>A0ABD6EIC5</accession>
<evidence type="ECO:0000313" key="4">
    <source>
        <dbReference type="Proteomes" id="UP001608902"/>
    </source>
</evidence>
<evidence type="ECO:0000256" key="1">
    <source>
        <dbReference type="RuleBase" id="RU366018"/>
    </source>
</evidence>
<keyword evidence="1" id="KW-0862">Zinc</keyword>
<comment type="pathway">
    <text evidence="1">Protein modification; protein ubiquitination.</text>
</comment>
<dbReference type="GO" id="GO:0061630">
    <property type="term" value="F:ubiquitin protein ligase activity"/>
    <property type="evidence" value="ECO:0007669"/>
    <property type="project" value="UniProtKB-UniRule"/>
</dbReference>
<comment type="function">
    <text evidence="1">Ubiquitin ligase protein which is a component of the N-end rule pathway. Recognizes and binds to proteins bearing specific N-terminal residues that are destabilizing according to the N-end rule, leading to their ubiquitination and subsequent degradation.</text>
</comment>
<comment type="caution">
    <text evidence="3">The sequence shown here is derived from an EMBL/GenBank/DDBJ whole genome shotgun (WGS) entry which is preliminary data.</text>
</comment>
<proteinExistence type="inferred from homology"/>
<dbReference type="Proteomes" id="UP001608902">
    <property type="component" value="Unassembled WGS sequence"/>
</dbReference>
<evidence type="ECO:0000313" key="3">
    <source>
        <dbReference type="EMBL" id="MFH4979718.1"/>
    </source>
</evidence>
<keyword evidence="4" id="KW-1185">Reference proteome</keyword>
<dbReference type="GO" id="GO:0008270">
    <property type="term" value="F:zinc ion binding"/>
    <property type="evidence" value="ECO:0007669"/>
    <property type="project" value="UniProtKB-UniRule"/>
</dbReference>
<dbReference type="PANTHER" id="PTHR21497">
    <property type="entry name" value="UBIQUITIN LIGASE E3 ALPHA-RELATED"/>
    <property type="match status" value="1"/>
</dbReference>
<dbReference type="EC" id="2.3.2.27" evidence="1"/>
<sequence length="219" mass="25081">MSISSASFLDLHRYLTGNEDFDFAYLPTESLRSFVRVVSRWIPYRHFSRVLSTEPLIWQPFCFLSLPESYDDLFQHYFGQVCVNCATVPRTPLICLLCSSLVCLDSCCVNSGGYLPDNEVERHAVQCGSGCGCFISLNTSLVVFVSQQRAALWGSVYLDAHGEEDRNLKRGKPLFLSSRRVSRLRSDWTLQVFEHLSLNFFHFEHLSAFLRDAHYVLSN</sequence>
<name>A0ABD6EIC5_9BILA</name>
<protein>
    <recommendedName>
        <fullName evidence="1">E3 ubiquitin-protein ligase</fullName>
        <ecNumber evidence="1">2.3.2.27</ecNumber>
    </recommendedName>
</protein>
<reference evidence="3 4" key="1">
    <citation type="submission" date="2024-08" db="EMBL/GenBank/DDBJ databases">
        <title>Gnathostoma spinigerum genome.</title>
        <authorList>
            <person name="Gonzalez-Bertolin B."/>
            <person name="Monzon S."/>
            <person name="Zaballos A."/>
            <person name="Jimenez P."/>
            <person name="Dekumyoy P."/>
            <person name="Varona S."/>
            <person name="Cuesta I."/>
            <person name="Sumanam S."/>
            <person name="Adisakwattana P."/>
            <person name="Gasser R.B."/>
            <person name="Hernandez-Gonzalez A."/>
            <person name="Young N.D."/>
            <person name="Perteguer M.J."/>
        </authorList>
    </citation>
    <scope>NUCLEOTIDE SEQUENCE [LARGE SCALE GENOMIC DNA]</scope>
    <source>
        <strain evidence="3">AL3</strain>
        <tissue evidence="3">Liver</tissue>
    </source>
</reference>
<dbReference type="EMBL" id="JBGFUD010004563">
    <property type="protein sequence ID" value="MFH4979718.1"/>
    <property type="molecule type" value="Genomic_DNA"/>
</dbReference>
<comment type="similarity">
    <text evidence="1">Belongs to the E3 ubiquitin-protein ligase UBR1-like family.</text>
</comment>
<dbReference type="GO" id="GO:0071596">
    <property type="term" value="P:ubiquitin-dependent protein catabolic process via the N-end rule pathway"/>
    <property type="evidence" value="ECO:0007669"/>
    <property type="project" value="UniProtKB-UniRule"/>
</dbReference>
<keyword evidence="1" id="KW-0863">Zinc-finger</keyword>
<dbReference type="GO" id="GO:0016567">
    <property type="term" value="P:protein ubiquitination"/>
    <property type="evidence" value="ECO:0007669"/>
    <property type="project" value="UniProtKB-UniRule"/>
</dbReference>
<evidence type="ECO:0000259" key="2">
    <source>
        <dbReference type="Pfam" id="PF18995"/>
    </source>
</evidence>
<keyword evidence="1" id="KW-0808">Transferase</keyword>
<comment type="catalytic activity">
    <reaction evidence="1">
        <text>S-ubiquitinyl-[E2 ubiquitin-conjugating enzyme]-L-cysteine + [acceptor protein]-L-lysine = [E2 ubiquitin-conjugating enzyme]-L-cysteine + N(6)-ubiquitinyl-[acceptor protein]-L-lysine.</text>
        <dbReference type="EC" id="2.3.2.27"/>
    </reaction>
</comment>
<gene>
    <name evidence="3" type="ORF">AB6A40_006427</name>
</gene>